<dbReference type="Pfam" id="PF03721">
    <property type="entry name" value="UDPG_MGDP_dh_N"/>
    <property type="match status" value="1"/>
</dbReference>
<dbReference type="GO" id="GO:0051287">
    <property type="term" value="F:NAD binding"/>
    <property type="evidence" value="ECO:0007669"/>
    <property type="project" value="InterPro"/>
</dbReference>
<dbReference type="PROSITE" id="PS51257">
    <property type="entry name" value="PROKAR_LIPOPROTEIN"/>
    <property type="match status" value="1"/>
</dbReference>
<feature type="binding site" evidence="9">
    <location>
        <begin position="249"/>
        <end position="253"/>
    </location>
    <ligand>
        <name>substrate</name>
    </ligand>
</feature>
<dbReference type="InterPro" id="IPR008927">
    <property type="entry name" value="6-PGluconate_DH-like_C_sf"/>
</dbReference>
<dbReference type="InterPro" id="IPR014026">
    <property type="entry name" value="UDP-Glc/GDP-Man_DH_dimer"/>
</dbReference>
<feature type="binding site" evidence="10">
    <location>
        <position position="155"/>
    </location>
    <ligand>
        <name>NAD(+)</name>
        <dbReference type="ChEBI" id="CHEBI:57540"/>
    </ligand>
</feature>
<evidence type="ECO:0000256" key="5">
    <source>
        <dbReference type="ARBA" id="ARBA00023027"/>
    </source>
</evidence>
<evidence type="ECO:0000256" key="3">
    <source>
        <dbReference type="ARBA" id="ARBA00012954"/>
    </source>
</evidence>
<feature type="binding site" evidence="10">
    <location>
        <position position="327"/>
    </location>
    <ligand>
        <name>NAD(+)</name>
        <dbReference type="ChEBI" id="CHEBI:57540"/>
    </ligand>
</feature>
<feature type="binding site" evidence="10">
    <location>
        <position position="263"/>
    </location>
    <ligand>
        <name>NAD(+)</name>
        <dbReference type="ChEBI" id="CHEBI:57540"/>
    </ligand>
</feature>
<keyword evidence="5 7" id="KW-0520">NAD</keyword>
<proteinExistence type="inferred from homology"/>
<evidence type="ECO:0000256" key="6">
    <source>
        <dbReference type="ARBA" id="ARBA00047473"/>
    </source>
</evidence>
<dbReference type="GO" id="GO:0003979">
    <property type="term" value="F:UDP-glucose 6-dehydrogenase activity"/>
    <property type="evidence" value="ECO:0007669"/>
    <property type="project" value="UniProtKB-EC"/>
</dbReference>
<feature type="binding site" evidence="10">
    <location>
        <position position="121"/>
    </location>
    <ligand>
        <name>NAD(+)</name>
        <dbReference type="ChEBI" id="CHEBI:57540"/>
    </ligand>
</feature>
<feature type="binding site" evidence="10">
    <location>
        <position position="35"/>
    </location>
    <ligand>
        <name>NAD(+)</name>
        <dbReference type="ChEBI" id="CHEBI:57540"/>
    </ligand>
</feature>
<evidence type="ECO:0000256" key="10">
    <source>
        <dbReference type="PIRSR" id="PIRSR500134-3"/>
    </source>
</evidence>
<feature type="binding site" evidence="10">
    <location>
        <position position="30"/>
    </location>
    <ligand>
        <name>NAD(+)</name>
        <dbReference type="ChEBI" id="CHEBI:57540"/>
    </ligand>
</feature>
<name>A0A5D4NK36_9BACI</name>
<dbReference type="PANTHER" id="PTHR43750">
    <property type="entry name" value="UDP-GLUCOSE 6-DEHYDROGENASE TUAD"/>
    <property type="match status" value="1"/>
</dbReference>
<dbReference type="GO" id="GO:0006065">
    <property type="term" value="P:UDP-glucuronate biosynthetic process"/>
    <property type="evidence" value="ECO:0007669"/>
    <property type="project" value="UniProtKB-UniPathway"/>
</dbReference>
<dbReference type="Pfam" id="PF00984">
    <property type="entry name" value="UDPG_MGDP_dh"/>
    <property type="match status" value="1"/>
</dbReference>
<dbReference type="UniPathway" id="UPA00038">
    <property type="reaction ID" value="UER00491"/>
</dbReference>
<dbReference type="Proteomes" id="UP000322267">
    <property type="component" value="Unassembled WGS sequence"/>
</dbReference>
<evidence type="ECO:0000256" key="2">
    <source>
        <dbReference type="ARBA" id="ARBA00006601"/>
    </source>
</evidence>
<dbReference type="InterPro" id="IPR036291">
    <property type="entry name" value="NAD(P)-bd_dom_sf"/>
</dbReference>
<keyword evidence="4 7" id="KW-0560">Oxidoreductase</keyword>
<organism evidence="12 13">
    <name type="scientific">Rossellomorea vietnamensis</name>
    <dbReference type="NCBI Taxonomy" id="218284"/>
    <lineage>
        <taxon>Bacteria</taxon>
        <taxon>Bacillati</taxon>
        <taxon>Bacillota</taxon>
        <taxon>Bacilli</taxon>
        <taxon>Bacillales</taxon>
        <taxon>Bacillaceae</taxon>
        <taxon>Rossellomorea</taxon>
    </lineage>
</organism>
<sequence>MKVTITGAGYVGLVTGACLAERGHEVVCFDIDSEKIEQLQRGEPPIYEPGLKELIEKNIKAGRLHFTTNCKEAYRQRDVIVLAVGTPEKEDGSPNLSYLKKAVDDMACHITQNCVVVTKSTVPPGTNEKISYWIHSKKSPALNVEVVSCPEFLREGSAIYDTFHGDRIVIGAASKEAGDLIQEMYKDFHVPVVRTDIRSAEMIKYASNAFLAAKISFINEIAAICERVGADVEEVAAGMGLDKRIGPQFLKAGIGYGGSCFPKDTKALHHIAEKVSCRFEILEAVMNVNDSQSEVLMNKARTHMGSLRNKKAALLGLAFKPGTDDIRESQAIKLAKALIHEGANVHVYDPVAMENAEKELGNSVVYSGSMGEALLDAEAAFIATDWEEITEFPLSNYKLLMKKPIIFDGRNCLQMEKIQKNDLTYLPIGRRGCISPII</sequence>
<dbReference type="PANTHER" id="PTHR43750:SF4">
    <property type="entry name" value="UDP-GLUCOSE 6-DEHYDROGENASE YWQF"/>
    <property type="match status" value="1"/>
</dbReference>
<dbReference type="EC" id="1.1.1.22" evidence="3 7"/>
<dbReference type="InterPro" id="IPR001732">
    <property type="entry name" value="UDP-Glc/GDP-Man_DH_N"/>
</dbReference>
<dbReference type="SUPFAM" id="SSF48179">
    <property type="entry name" value="6-phosphogluconate dehydrogenase C-terminal domain-like"/>
    <property type="match status" value="1"/>
</dbReference>
<feature type="binding site" evidence="10">
    <location>
        <position position="86"/>
    </location>
    <ligand>
        <name>NAD(+)</name>
        <dbReference type="ChEBI" id="CHEBI:57540"/>
    </ligand>
</feature>
<feature type="binding site" evidence="9">
    <location>
        <begin position="152"/>
        <end position="155"/>
    </location>
    <ligand>
        <name>substrate</name>
    </ligand>
</feature>
<dbReference type="PIRSF" id="PIRSF000124">
    <property type="entry name" value="UDPglc_GDPman_dh"/>
    <property type="match status" value="1"/>
</dbReference>
<comment type="caution">
    <text evidence="12">The sequence shown here is derived from an EMBL/GenBank/DDBJ whole genome shotgun (WGS) entry which is preliminary data.</text>
</comment>
<comment type="pathway">
    <text evidence="1">Nucleotide-sugar biosynthesis; UDP-alpha-D-glucuronate biosynthesis; UDP-alpha-D-glucuronate from UDP-alpha-D-glucose: step 1/1.</text>
</comment>
<evidence type="ECO:0000256" key="1">
    <source>
        <dbReference type="ARBA" id="ARBA00004701"/>
    </source>
</evidence>
<dbReference type="InterPro" id="IPR014027">
    <property type="entry name" value="UDP-Glc/GDP-Man_DH_C"/>
</dbReference>
<evidence type="ECO:0000313" key="13">
    <source>
        <dbReference type="Proteomes" id="UP000322267"/>
    </source>
</evidence>
<comment type="catalytic activity">
    <reaction evidence="6 7">
        <text>UDP-alpha-D-glucose + 2 NAD(+) + H2O = UDP-alpha-D-glucuronate + 2 NADH + 3 H(+)</text>
        <dbReference type="Rhea" id="RHEA:23596"/>
        <dbReference type="ChEBI" id="CHEBI:15377"/>
        <dbReference type="ChEBI" id="CHEBI:15378"/>
        <dbReference type="ChEBI" id="CHEBI:57540"/>
        <dbReference type="ChEBI" id="CHEBI:57945"/>
        <dbReference type="ChEBI" id="CHEBI:58052"/>
        <dbReference type="ChEBI" id="CHEBI:58885"/>
        <dbReference type="EC" id="1.1.1.22"/>
    </reaction>
</comment>
<dbReference type="InterPro" id="IPR017476">
    <property type="entry name" value="UDP-Glc/GDP-Man"/>
</dbReference>
<dbReference type="AlphaFoldDB" id="A0A5D4NK36"/>
<protein>
    <recommendedName>
        <fullName evidence="3 7">UDP-glucose 6-dehydrogenase</fullName>
        <ecNumber evidence="3 7">1.1.1.22</ecNumber>
    </recommendedName>
</protein>
<dbReference type="GO" id="GO:0000271">
    <property type="term" value="P:polysaccharide biosynthetic process"/>
    <property type="evidence" value="ECO:0007669"/>
    <property type="project" value="InterPro"/>
</dbReference>
<dbReference type="InterPro" id="IPR028357">
    <property type="entry name" value="UDPglc_DH_bac"/>
</dbReference>
<dbReference type="PIRSF" id="PIRSF500134">
    <property type="entry name" value="UDPglc_DH_bac"/>
    <property type="match status" value="1"/>
</dbReference>
<dbReference type="SUPFAM" id="SSF51735">
    <property type="entry name" value="NAD(P)-binding Rossmann-fold domains"/>
    <property type="match status" value="1"/>
</dbReference>
<dbReference type="Gene3D" id="3.40.50.720">
    <property type="entry name" value="NAD(P)-binding Rossmann-like Domain"/>
    <property type="match status" value="2"/>
</dbReference>
<dbReference type="InterPro" id="IPR036220">
    <property type="entry name" value="UDP-Glc/GDP-Man_DH_C_sf"/>
</dbReference>
<dbReference type="OrthoDB" id="9803238at2"/>
<evidence type="ECO:0000256" key="8">
    <source>
        <dbReference type="PIRSR" id="PIRSR500134-1"/>
    </source>
</evidence>
<dbReference type="Gene3D" id="1.20.5.100">
    <property type="entry name" value="Cytochrome c1, transmembrane anchor, C-terminal"/>
    <property type="match status" value="1"/>
</dbReference>
<dbReference type="SUPFAM" id="SSF52413">
    <property type="entry name" value="UDP-glucose/GDP-mannose dehydrogenase C-terminal domain"/>
    <property type="match status" value="1"/>
</dbReference>
<reference evidence="12 13" key="1">
    <citation type="submission" date="2019-08" db="EMBL/GenBank/DDBJ databases">
        <title>Bacillus genomes from the desert of Cuatro Cienegas, Coahuila.</title>
        <authorList>
            <person name="Olmedo-Alvarez G."/>
        </authorList>
    </citation>
    <scope>NUCLEOTIDE SEQUENCE [LARGE SCALE GENOMIC DNA]</scope>
    <source>
        <strain evidence="12 13">CH34_1T</strain>
    </source>
</reference>
<feature type="active site" description="Nucleophile" evidence="8">
    <location>
        <position position="260"/>
    </location>
</feature>
<gene>
    <name evidence="12" type="ORF">FZC78_19975</name>
</gene>
<evidence type="ECO:0000259" key="11">
    <source>
        <dbReference type="SMART" id="SM00984"/>
    </source>
</evidence>
<feature type="domain" description="UDP-glucose/GDP-mannose dehydrogenase C-terminal" evidence="11">
    <location>
        <begin position="313"/>
        <end position="415"/>
    </location>
</feature>
<feature type="binding site" evidence="9">
    <location>
        <position position="204"/>
    </location>
    <ligand>
        <name>substrate</name>
    </ligand>
</feature>
<accession>A0A5D4NK36</accession>
<dbReference type="SMART" id="SM00984">
    <property type="entry name" value="UDPG_MGDP_dh_C"/>
    <property type="match status" value="1"/>
</dbReference>
<evidence type="ECO:0000256" key="7">
    <source>
        <dbReference type="PIRNR" id="PIRNR000124"/>
    </source>
</evidence>
<dbReference type="Pfam" id="PF03720">
    <property type="entry name" value="UDPG_MGDP_dh_C"/>
    <property type="match status" value="1"/>
</dbReference>
<feature type="binding site" evidence="9">
    <location>
        <position position="320"/>
    </location>
    <ligand>
        <name>substrate</name>
    </ligand>
</feature>
<feature type="binding site" evidence="9">
    <location>
        <position position="257"/>
    </location>
    <ligand>
        <name>substrate</name>
    </ligand>
</feature>
<dbReference type="EMBL" id="VTEI01000015">
    <property type="protein sequence ID" value="TYS14124.1"/>
    <property type="molecule type" value="Genomic_DNA"/>
</dbReference>
<comment type="similarity">
    <text evidence="2 7">Belongs to the UDP-glucose/GDP-mannose dehydrogenase family.</text>
</comment>
<evidence type="ECO:0000256" key="4">
    <source>
        <dbReference type="ARBA" id="ARBA00023002"/>
    </source>
</evidence>
<evidence type="ECO:0000313" key="12">
    <source>
        <dbReference type="EMBL" id="TYS14124.1"/>
    </source>
</evidence>
<evidence type="ECO:0000256" key="9">
    <source>
        <dbReference type="PIRSR" id="PIRSR500134-2"/>
    </source>
</evidence>
<dbReference type="NCBIfam" id="TIGR03026">
    <property type="entry name" value="NDP-sugDHase"/>
    <property type="match status" value="1"/>
</dbReference>